<evidence type="ECO:0000256" key="5">
    <source>
        <dbReference type="SAM" id="SignalP"/>
    </source>
</evidence>
<organism evidence="7 8">
    <name type="scientific">Pseudoduganella dura</name>
    <dbReference type="NCBI Taxonomy" id="321982"/>
    <lineage>
        <taxon>Bacteria</taxon>
        <taxon>Pseudomonadati</taxon>
        <taxon>Pseudomonadota</taxon>
        <taxon>Betaproteobacteria</taxon>
        <taxon>Burkholderiales</taxon>
        <taxon>Oxalobacteraceae</taxon>
        <taxon>Telluria group</taxon>
        <taxon>Pseudoduganella</taxon>
    </lineage>
</organism>
<dbReference type="RefSeq" id="WP_155707631.1">
    <property type="nucleotide sequence ID" value="NZ_BMWU01000057.1"/>
</dbReference>
<name>A0A6I3X5T6_9BURK</name>
<proteinExistence type="predicted"/>
<feature type="chain" id="PRO_5026340980" evidence="5">
    <location>
        <begin position="21"/>
        <end position="347"/>
    </location>
</feature>
<feature type="active site" description="Nucleophile" evidence="4">
    <location>
        <position position="118"/>
    </location>
</feature>
<accession>A0A6I3X5T6</accession>
<feature type="domain" description="PNPLA" evidence="6">
    <location>
        <begin position="85"/>
        <end position="247"/>
    </location>
</feature>
<evidence type="ECO:0000256" key="3">
    <source>
        <dbReference type="ARBA" id="ARBA00023098"/>
    </source>
</evidence>
<feature type="signal peptide" evidence="5">
    <location>
        <begin position="1"/>
        <end position="20"/>
    </location>
</feature>
<dbReference type="InterPro" id="IPR016035">
    <property type="entry name" value="Acyl_Trfase/lysoPLipase"/>
</dbReference>
<dbReference type="PANTHER" id="PTHR14226:SF76">
    <property type="entry name" value="NTE FAMILY PROTEIN RSSA"/>
    <property type="match status" value="1"/>
</dbReference>
<feature type="active site" description="Proton acceptor" evidence="4">
    <location>
        <position position="234"/>
    </location>
</feature>
<protein>
    <submittedName>
        <fullName evidence="7">Patatin-like phospholipase family protein</fullName>
    </submittedName>
</protein>
<dbReference type="InterPro" id="IPR050301">
    <property type="entry name" value="NTE"/>
</dbReference>
<feature type="short sequence motif" description="GXSXG" evidence="4">
    <location>
        <begin position="116"/>
        <end position="120"/>
    </location>
</feature>
<dbReference type="PROSITE" id="PS51257">
    <property type="entry name" value="PROKAR_LIPOPROTEIN"/>
    <property type="match status" value="1"/>
</dbReference>
<dbReference type="AlphaFoldDB" id="A0A6I3X5T6"/>
<keyword evidence="2 4" id="KW-0442">Lipid degradation</keyword>
<dbReference type="Pfam" id="PF01734">
    <property type="entry name" value="Patatin"/>
    <property type="match status" value="1"/>
</dbReference>
<evidence type="ECO:0000256" key="4">
    <source>
        <dbReference type="PROSITE-ProRule" id="PRU01161"/>
    </source>
</evidence>
<dbReference type="GO" id="GO:0016042">
    <property type="term" value="P:lipid catabolic process"/>
    <property type="evidence" value="ECO:0007669"/>
    <property type="project" value="UniProtKB-UniRule"/>
</dbReference>
<dbReference type="EMBL" id="WNWM01000002">
    <property type="protein sequence ID" value="MUI11577.1"/>
    <property type="molecule type" value="Genomic_DNA"/>
</dbReference>
<evidence type="ECO:0000259" key="6">
    <source>
        <dbReference type="PROSITE" id="PS51635"/>
    </source>
</evidence>
<evidence type="ECO:0000313" key="8">
    <source>
        <dbReference type="Proteomes" id="UP000431684"/>
    </source>
</evidence>
<dbReference type="InterPro" id="IPR002641">
    <property type="entry name" value="PNPLA_dom"/>
</dbReference>
<gene>
    <name evidence="7" type="ORF">GJV26_03635</name>
</gene>
<dbReference type="PROSITE" id="PS51635">
    <property type="entry name" value="PNPLA"/>
    <property type="match status" value="1"/>
</dbReference>
<sequence>MFLKRLAARSAHYALPCALAAVLLAGCGGAPRNDSPTAPVAPPVAGLPAPGMPAALPPVIPPALGDSTPILQPPAAPLRKVKIGLALGGGAARGFAHIGVIKALEANGIMADVVVGTSAGSVVGALYAAGNNAGALQKMAYDMDEAAISDWALPLFGSKSGVLKGVALQSYVNKAVNNRPIEKLKLPFGAVAADLKTGQPIMFARGNTGQAVRASSAVPGVFQPVTIGNRTYVDGGLVAPVPVRFTKEMGAEFIIAVNISTQTEAQAAVSSLEVIMQTFSIMGQRINQYELRDADVVIQPPLGNMASNDFASRARAMQAGEKATLALMPQIKQKLKARREAPAVAVK</sequence>
<keyword evidence="3 4" id="KW-0443">Lipid metabolism</keyword>
<evidence type="ECO:0000256" key="1">
    <source>
        <dbReference type="ARBA" id="ARBA00022801"/>
    </source>
</evidence>
<dbReference type="CDD" id="cd07205">
    <property type="entry name" value="Pat_PNPLA6_PNPLA7_NTE1_like"/>
    <property type="match status" value="1"/>
</dbReference>
<dbReference type="OrthoDB" id="5290098at2"/>
<evidence type="ECO:0000313" key="7">
    <source>
        <dbReference type="EMBL" id="MUI11577.1"/>
    </source>
</evidence>
<dbReference type="PANTHER" id="PTHR14226">
    <property type="entry name" value="NEUROPATHY TARGET ESTERASE/SWISS CHEESE D.MELANOGASTER"/>
    <property type="match status" value="1"/>
</dbReference>
<dbReference type="SUPFAM" id="SSF52151">
    <property type="entry name" value="FabD/lysophospholipase-like"/>
    <property type="match status" value="1"/>
</dbReference>
<evidence type="ECO:0000256" key="2">
    <source>
        <dbReference type="ARBA" id="ARBA00022963"/>
    </source>
</evidence>
<comment type="caution">
    <text evidence="7">The sequence shown here is derived from an EMBL/GenBank/DDBJ whole genome shotgun (WGS) entry which is preliminary data.</text>
</comment>
<dbReference type="Gene3D" id="3.40.1090.10">
    <property type="entry name" value="Cytosolic phospholipase A2 catalytic domain"/>
    <property type="match status" value="2"/>
</dbReference>
<dbReference type="Proteomes" id="UP000431684">
    <property type="component" value="Unassembled WGS sequence"/>
</dbReference>
<keyword evidence="1 4" id="KW-0378">Hydrolase</keyword>
<comment type="caution">
    <text evidence="4">Lacks conserved residue(s) required for the propagation of feature annotation.</text>
</comment>
<keyword evidence="8" id="KW-1185">Reference proteome</keyword>
<dbReference type="GO" id="GO:0016787">
    <property type="term" value="F:hydrolase activity"/>
    <property type="evidence" value="ECO:0007669"/>
    <property type="project" value="UniProtKB-UniRule"/>
</dbReference>
<feature type="short sequence motif" description="DGA/G" evidence="4">
    <location>
        <begin position="234"/>
        <end position="236"/>
    </location>
</feature>
<reference evidence="7 8" key="1">
    <citation type="submission" date="2019-11" db="EMBL/GenBank/DDBJ databases">
        <title>Draft Genome Sequences of Six Type Strains of the Genus Massilia.</title>
        <authorList>
            <person name="Miess H."/>
            <person name="Frediansyah A."/>
            <person name="Goeker M."/>
            <person name="Gross H."/>
        </authorList>
    </citation>
    <scope>NUCLEOTIDE SEQUENCE [LARGE SCALE GENOMIC DNA]</scope>
    <source>
        <strain evidence="7 8">DSM 17513</strain>
    </source>
</reference>
<keyword evidence="5" id="KW-0732">Signal</keyword>